<sequence>MAEIITDAMPIPLPPAKDIPSNFVSSVKSWWSAGDKESAAAEERLLRKLPYYRPSASSPASTSTQSLEAYSSKVELTQPKQYLNTLTIASTEPSENAPPPAVMLHGYGAGLGFFFQNFASLGQWAASRNSAVYAVDWLGMGRSARVPFVVKAKREDIDGRVKEAESFFVESLEDWRQRMGLEKMTLIGHSLGGYLSVAYALRYPTRVSKLILLSPAGIPQDPNMSVPTRELTDSPRTANGDLTESASQGSAGSLKSDQKEAKQKESKTRRLITHLWEEGWSPFQVVRTLGMWAPLFVGKYSSRRFIGLGMEDTNAMHEYILNITLAKGSGEYCISHLLAPGAHARRPMVDRIHDIKVPVTFVCKRYILMSIGIFLTQALDGDQDWMDCEGGTASIERMRQAGNGKGRMYIIPHSGHHVYLDNPRAMNDLLIKELNRDL</sequence>
<dbReference type="Proteomes" id="UP001055072">
    <property type="component" value="Unassembled WGS sequence"/>
</dbReference>
<name>A0ACB8UCG4_9APHY</name>
<reference evidence="1" key="1">
    <citation type="journal article" date="2021" name="Environ. Microbiol.">
        <title>Gene family expansions and transcriptome signatures uncover fungal adaptations to wood decay.</title>
        <authorList>
            <person name="Hage H."/>
            <person name="Miyauchi S."/>
            <person name="Viragh M."/>
            <person name="Drula E."/>
            <person name="Min B."/>
            <person name="Chaduli D."/>
            <person name="Navarro D."/>
            <person name="Favel A."/>
            <person name="Norest M."/>
            <person name="Lesage-Meessen L."/>
            <person name="Balint B."/>
            <person name="Merenyi Z."/>
            <person name="de Eugenio L."/>
            <person name="Morin E."/>
            <person name="Martinez A.T."/>
            <person name="Baldrian P."/>
            <person name="Stursova M."/>
            <person name="Martinez M.J."/>
            <person name="Novotny C."/>
            <person name="Magnuson J.K."/>
            <person name="Spatafora J.W."/>
            <person name="Maurice S."/>
            <person name="Pangilinan J."/>
            <person name="Andreopoulos W."/>
            <person name="LaButti K."/>
            <person name="Hundley H."/>
            <person name="Na H."/>
            <person name="Kuo A."/>
            <person name="Barry K."/>
            <person name="Lipzen A."/>
            <person name="Henrissat B."/>
            <person name="Riley R."/>
            <person name="Ahrendt S."/>
            <person name="Nagy L.G."/>
            <person name="Grigoriev I.V."/>
            <person name="Martin F."/>
            <person name="Rosso M.N."/>
        </authorList>
    </citation>
    <scope>NUCLEOTIDE SEQUENCE</scope>
    <source>
        <strain evidence="1">CBS 384.51</strain>
    </source>
</reference>
<protein>
    <submittedName>
        <fullName evidence="1">Alpha/beta-hydrolase</fullName>
    </submittedName>
</protein>
<keyword evidence="2" id="KW-1185">Reference proteome</keyword>
<comment type="caution">
    <text evidence="1">The sequence shown here is derived from an EMBL/GenBank/DDBJ whole genome shotgun (WGS) entry which is preliminary data.</text>
</comment>
<organism evidence="1 2">
    <name type="scientific">Irpex rosettiformis</name>
    <dbReference type="NCBI Taxonomy" id="378272"/>
    <lineage>
        <taxon>Eukaryota</taxon>
        <taxon>Fungi</taxon>
        <taxon>Dikarya</taxon>
        <taxon>Basidiomycota</taxon>
        <taxon>Agaricomycotina</taxon>
        <taxon>Agaricomycetes</taxon>
        <taxon>Polyporales</taxon>
        <taxon>Irpicaceae</taxon>
        <taxon>Irpex</taxon>
    </lineage>
</organism>
<dbReference type="EMBL" id="MU274904">
    <property type="protein sequence ID" value="KAI0091856.1"/>
    <property type="molecule type" value="Genomic_DNA"/>
</dbReference>
<proteinExistence type="predicted"/>
<gene>
    <name evidence="1" type="ORF">BDY19DRAFT_903662</name>
</gene>
<accession>A0ACB8UCG4</accession>
<evidence type="ECO:0000313" key="1">
    <source>
        <dbReference type="EMBL" id="KAI0091856.1"/>
    </source>
</evidence>
<evidence type="ECO:0000313" key="2">
    <source>
        <dbReference type="Proteomes" id="UP001055072"/>
    </source>
</evidence>